<protein>
    <submittedName>
        <fullName evidence="3">Uncharacterized protein</fullName>
    </submittedName>
</protein>
<dbReference type="WBParaSite" id="TMUE_2000006407.1">
    <property type="protein sequence ID" value="TMUE_2000006407.1"/>
    <property type="gene ID" value="WBGene00299584"/>
</dbReference>
<organism evidence="2 3">
    <name type="scientific">Trichuris muris</name>
    <name type="common">Mouse whipworm</name>
    <dbReference type="NCBI Taxonomy" id="70415"/>
    <lineage>
        <taxon>Eukaryota</taxon>
        <taxon>Metazoa</taxon>
        <taxon>Ecdysozoa</taxon>
        <taxon>Nematoda</taxon>
        <taxon>Enoplea</taxon>
        <taxon>Dorylaimia</taxon>
        <taxon>Trichinellida</taxon>
        <taxon>Trichuridae</taxon>
        <taxon>Trichuris</taxon>
    </lineage>
</organism>
<name>A0A5S6QHS4_TRIMR</name>
<feature type="compositionally biased region" description="Basic and acidic residues" evidence="1">
    <location>
        <begin position="56"/>
        <end position="67"/>
    </location>
</feature>
<reference evidence="3" key="1">
    <citation type="submission" date="2019-12" db="UniProtKB">
        <authorList>
            <consortium name="WormBaseParasite"/>
        </authorList>
    </citation>
    <scope>IDENTIFICATION</scope>
</reference>
<evidence type="ECO:0000313" key="2">
    <source>
        <dbReference type="Proteomes" id="UP000046395"/>
    </source>
</evidence>
<keyword evidence="2" id="KW-1185">Reference proteome</keyword>
<evidence type="ECO:0000256" key="1">
    <source>
        <dbReference type="SAM" id="MobiDB-lite"/>
    </source>
</evidence>
<dbReference type="Proteomes" id="UP000046395">
    <property type="component" value="Unassembled WGS sequence"/>
</dbReference>
<feature type="compositionally biased region" description="Polar residues" evidence="1">
    <location>
        <begin position="18"/>
        <end position="45"/>
    </location>
</feature>
<feature type="region of interest" description="Disordered" evidence="1">
    <location>
        <begin position="1"/>
        <end position="73"/>
    </location>
</feature>
<dbReference type="AlphaFoldDB" id="A0A5S6QHS4"/>
<sequence length="98" mass="10580">MFTKGNADVGFSQPPNPNDRTSTPSCNGLPSALAMQTNEATNSATKPAKNNFGKPEQFEGRTEERQKGKQGRLGLQDGSVCPICVAARRAWPRKCIQS</sequence>
<accession>A0A5S6QHS4</accession>
<evidence type="ECO:0000313" key="3">
    <source>
        <dbReference type="WBParaSite" id="TMUE_2000006407.1"/>
    </source>
</evidence>
<proteinExistence type="predicted"/>